<accession>A0A382KA89</accession>
<gene>
    <name evidence="1" type="ORF">METZ01_LOCUS273176</name>
</gene>
<protein>
    <submittedName>
        <fullName evidence="1">Uncharacterized protein</fullName>
    </submittedName>
</protein>
<dbReference type="AlphaFoldDB" id="A0A382KA89"/>
<name>A0A382KA89_9ZZZZ</name>
<proteinExistence type="predicted"/>
<dbReference type="EMBL" id="UINC01078851">
    <property type="protein sequence ID" value="SVC20322.1"/>
    <property type="molecule type" value="Genomic_DNA"/>
</dbReference>
<reference evidence="1" key="1">
    <citation type="submission" date="2018-05" db="EMBL/GenBank/DDBJ databases">
        <authorList>
            <person name="Lanie J.A."/>
            <person name="Ng W.-L."/>
            <person name="Kazmierczak K.M."/>
            <person name="Andrzejewski T.M."/>
            <person name="Davidsen T.M."/>
            <person name="Wayne K.J."/>
            <person name="Tettelin H."/>
            <person name="Glass J.I."/>
            <person name="Rusch D."/>
            <person name="Podicherti R."/>
            <person name="Tsui H.-C.T."/>
            <person name="Winkler M.E."/>
        </authorList>
    </citation>
    <scope>NUCLEOTIDE SEQUENCE</scope>
</reference>
<sequence>MKIYLIWLIGVVIWNYGVPQATPLQDVLVAIALSFLSMGLKKYLKL</sequence>
<organism evidence="1">
    <name type="scientific">marine metagenome</name>
    <dbReference type="NCBI Taxonomy" id="408172"/>
    <lineage>
        <taxon>unclassified sequences</taxon>
        <taxon>metagenomes</taxon>
        <taxon>ecological metagenomes</taxon>
    </lineage>
</organism>
<evidence type="ECO:0000313" key="1">
    <source>
        <dbReference type="EMBL" id="SVC20322.1"/>
    </source>
</evidence>